<dbReference type="Pfam" id="PF00271">
    <property type="entry name" value="Helicase_C"/>
    <property type="match status" value="1"/>
</dbReference>
<keyword evidence="3 9" id="KW-0347">Helicase</keyword>
<evidence type="ECO:0000256" key="5">
    <source>
        <dbReference type="SAM" id="Coils"/>
    </source>
</evidence>
<reference evidence="9 10" key="1">
    <citation type="submission" date="2019-02" db="EMBL/GenBank/DDBJ databases">
        <title>Sequencing the genomes of 1000 actinobacteria strains.</title>
        <authorList>
            <person name="Klenk H.-P."/>
        </authorList>
    </citation>
    <scope>NUCLEOTIDE SEQUENCE [LARGE SCALE GENOMIC DNA]</scope>
    <source>
        <strain evidence="9 10">DSM 45888</strain>
    </source>
</reference>
<dbReference type="InterPro" id="IPR014001">
    <property type="entry name" value="Helicase_ATP-bd"/>
</dbReference>
<dbReference type="SUPFAM" id="SSF57184">
    <property type="entry name" value="Growth factor receptor domain"/>
    <property type="match status" value="1"/>
</dbReference>
<dbReference type="PANTHER" id="PTHR45766">
    <property type="entry name" value="DNA ANNEALING HELICASE AND ENDONUCLEASE ZRANB3 FAMILY MEMBER"/>
    <property type="match status" value="1"/>
</dbReference>
<evidence type="ECO:0000256" key="6">
    <source>
        <dbReference type="SAM" id="MobiDB-lite"/>
    </source>
</evidence>
<sequence>MLGGNGWGAVVGELVSVERVITAQLLEEGMISLGPMEQARIRLPTHSADLTLVADGESLPVAWIAGRRCLHSEALADYLQDTARVGGLLRLERRGGDALRLIVSAPGARLSSAPRLPGVAITGPRTPTASGAAARSAGPAQRRASTGGRYRLRQRDEYGWQGKIGFLKSARKHVIGALKSRGWDPAEAVEMRLAGERLATLDQFDELLAVDAAHIEHMPHQEAAARTVLARMGGRGILADEVGLGKTVEAGLVIKELMLRGLAQRILIICPAPLRDQWRDELRDKFDEDFAVVASGQDTKAFEQDRVIMTLQLVLRNAERLGRRFDLVVVDEAHRLSGAGAKRTREVVGEVVAAAPRALFLSATPVQNNLLELYRLVELLRPGTFESESDFAYRFVDRGDPRRPVNAVELRKLISSVVVRTTRQQAGVDRVHRMPPQDHGVVLTPPERQLYDLLLHTLRHRMTGPADTMRRRQLALRLTASPQAVSRSALRMAEREPDRQLQQVLSEIGHLAGDIRHTSREQTALNVVERWLDEHGRVLLFTQHTDTLTGILRLLDGAGISAAPFHGGMTHAARSSSVADFRAGRARVLVSTDAGAEGQNLQVSNCVLNYDLPWNPMRVEQRIGRVHRLTQTRDVHIANLFARNTLDEAVYRLLHDKLAMFELLFGQVVTVLGELEGTQDASMESRVLDALYAKSDATMQHRLDELGVQLEDARSRAMTMMTADAGLSDWLAQRKEERRERAAQPEARELLPQQSNRPRRRQQDLQQFVSRFLTSAGATLTQPAEGLIVATLPEDLASAMGDRRELFLAFTNAALDHHPEAQLCVVGSELFDELLEVLRERGDLAGTVAAIPDLHQKPVLAHSLDVQLVKRHAEPVDEWAARATYRVQEGATSGNQQLVTVSVGPAVDLSQGRVALPDGALMPSTLSEKAVLDVVDREAAVQLEQNLRKAREAEQHRQQQAQQALVANLEAQLASVQNNWQKRRNTEAYIELWERERQLTRAIEAARRPASERVDAELRAELLALEMHGSGELVVVERWEHRGGVVREVRYPWTGDLARHGLTCEATGKPLKTLSLCGSGHVIDQSALSACQTCETAWCEACGPDRAVRACRGCGRAACATCRADGPLCSGCARPERAPELDADWEIGWRLGGRAHLLVGERHAVLVNADGERHTLVPAPDVKEPARTRVRALAHRLGLPAGAGLTAAAPQVAPADLTVGSVWATVSSSAWWTWQPDNGATIDPDLVETLPEIAGPPVTAENEAGFGALLPDLRRRHPAPPAPAVAVMPFAIVRRVDIHDGQFVYREMWHDGDRAPQLARADREPLVASQHEAAPFCRPVAETVVGPVSVEVDALHRSYLCLLTDGSVSRTVFVPGLPGATVQAEEHLARAVHAAGLPANRVVVRHPWTAPPAAGLRYSAAAPGVVVKRKVETLRRLMEATTGEPETGFLFSDKTRGEFATASPTDDEALRTVLNALTEPATSVSVGDCITVDENWRSPHGNAVRRYVIAPAPPLATGLRNERTLINPGETIAATLADGHRALGAVYVDSGGHLVDQEQVAGCPVCARAYGPCCGESGAIAGCSSCDRAACGSCRSNDPSTVVESRCERCGDHSCGECSRRLPVHACHLCGRDVCRSCAPGPVCGTCRQLASARREQIAALPSDLCADGLTVLIGEDDGGVVAVLHGATRTEIAVISSSTVQRWETLASDEENLLRVRLGVARLAGNGDVALRAIAGENPALDADWLVLARSHSTTFHWQVDGAEGRQAGSAAELSHLLSTGDLNDDLVAAFDEALHAHSALPVPAPVPAPAARRQAVQRLTAKLNVPKPRAVAHACRQHTDVTLALTPNGLTRRRADGGAVHEERADWHAPDNVPAWAGSGWHPEPEIVAAAVLDDWTAVVAAVGGHALLGLKQDGATPIWHQLSDGSEADLSRAALGRELLGERALVSVVAHTPKEQIHGPVITQGRLLARRTTPRVTRQPAQPRQPAVLAPAAAVAAIIPHTRPSAPLGATGLPQKIARALRARVVAHLAAEVDVTVGLAVEEHWSLPTGATITVVYEVPAGQTVGYLVDAATGEPLQEAAACRRHHLAKRLEVCSTCLTATCAACTDAVRPCALCRGRLCGSCPATPDGRCPACRDLKKAGLLERRKLGVSLRGAAWHSEATHARIIVRRDKEQWTLERWDKDGQWADTLKGEALPAVMRMLGEGE</sequence>
<dbReference type="SUPFAM" id="SSF52540">
    <property type="entry name" value="P-loop containing nucleoside triphosphate hydrolases"/>
    <property type="match status" value="2"/>
</dbReference>
<dbReference type="InterPro" id="IPR038718">
    <property type="entry name" value="SNF2-like_sf"/>
</dbReference>
<dbReference type="InterPro" id="IPR057342">
    <property type="entry name" value="DEXDc_RapA"/>
</dbReference>
<evidence type="ECO:0000259" key="7">
    <source>
        <dbReference type="PROSITE" id="PS51192"/>
    </source>
</evidence>
<dbReference type="PROSITE" id="PS51192">
    <property type="entry name" value="HELICASE_ATP_BIND_1"/>
    <property type="match status" value="1"/>
</dbReference>
<dbReference type="Gene3D" id="3.40.50.10810">
    <property type="entry name" value="Tandem AAA-ATPase domain"/>
    <property type="match status" value="1"/>
</dbReference>
<dbReference type="PROSITE" id="PS51194">
    <property type="entry name" value="HELICASE_CTER"/>
    <property type="match status" value="1"/>
</dbReference>
<evidence type="ECO:0000256" key="2">
    <source>
        <dbReference type="ARBA" id="ARBA00022801"/>
    </source>
</evidence>
<evidence type="ECO:0000256" key="1">
    <source>
        <dbReference type="ARBA" id="ARBA00022741"/>
    </source>
</evidence>
<feature type="compositionally biased region" description="Low complexity" evidence="6">
    <location>
        <begin position="122"/>
        <end position="145"/>
    </location>
</feature>
<feature type="domain" description="Helicase C-terminal" evidence="8">
    <location>
        <begin position="527"/>
        <end position="676"/>
    </location>
</feature>
<protein>
    <submittedName>
        <fullName evidence="9">Helicase-like protein</fullName>
    </submittedName>
</protein>
<evidence type="ECO:0000256" key="4">
    <source>
        <dbReference type="ARBA" id="ARBA00022840"/>
    </source>
</evidence>
<comment type="caution">
    <text evidence="9">The sequence shown here is derived from an EMBL/GenBank/DDBJ whole genome shotgun (WGS) entry which is preliminary data.</text>
</comment>
<feature type="compositionally biased region" description="Basic and acidic residues" evidence="6">
    <location>
        <begin position="735"/>
        <end position="749"/>
    </location>
</feature>
<evidence type="ECO:0000256" key="3">
    <source>
        <dbReference type="ARBA" id="ARBA00022806"/>
    </source>
</evidence>
<name>A0A4Q7UD14_9ACTN</name>
<dbReference type="GO" id="GO:0004386">
    <property type="term" value="F:helicase activity"/>
    <property type="evidence" value="ECO:0007669"/>
    <property type="project" value="UniProtKB-KW"/>
</dbReference>
<dbReference type="PANTHER" id="PTHR45766:SF6">
    <property type="entry name" value="SWI_SNF-RELATED MATRIX-ASSOCIATED ACTIN-DEPENDENT REGULATOR OF CHROMATIN SUBFAMILY A-LIKE PROTEIN 1"/>
    <property type="match status" value="1"/>
</dbReference>
<proteinExistence type="predicted"/>
<dbReference type="InterPro" id="IPR049730">
    <property type="entry name" value="SNF2/RAD54-like_C"/>
</dbReference>
<dbReference type="Proteomes" id="UP000293781">
    <property type="component" value="Unassembled WGS sequence"/>
</dbReference>
<keyword evidence="2" id="KW-0378">Hydrolase</keyword>
<gene>
    <name evidence="9" type="ORF">EV382_2241</name>
</gene>
<dbReference type="GO" id="GO:0005524">
    <property type="term" value="F:ATP binding"/>
    <property type="evidence" value="ECO:0007669"/>
    <property type="project" value="UniProtKB-KW"/>
</dbReference>
<dbReference type="SMART" id="SM00490">
    <property type="entry name" value="HELICc"/>
    <property type="match status" value="1"/>
</dbReference>
<evidence type="ECO:0000313" key="9">
    <source>
        <dbReference type="EMBL" id="RZT79045.1"/>
    </source>
</evidence>
<keyword evidence="5" id="KW-0175">Coiled coil</keyword>
<keyword evidence="4" id="KW-0067">ATP-binding</keyword>
<dbReference type="InterPro" id="IPR027417">
    <property type="entry name" value="P-loop_NTPase"/>
</dbReference>
<feature type="domain" description="Helicase ATP-binding" evidence="7">
    <location>
        <begin position="227"/>
        <end position="383"/>
    </location>
</feature>
<keyword evidence="10" id="KW-1185">Reference proteome</keyword>
<dbReference type="CDD" id="cd18011">
    <property type="entry name" value="DEXDc_RapA"/>
    <property type="match status" value="1"/>
</dbReference>
<evidence type="ECO:0000259" key="8">
    <source>
        <dbReference type="PROSITE" id="PS51194"/>
    </source>
</evidence>
<dbReference type="InterPro" id="IPR009030">
    <property type="entry name" value="Growth_fac_rcpt_cys_sf"/>
</dbReference>
<feature type="coiled-coil region" evidence="5">
    <location>
        <begin position="940"/>
        <end position="979"/>
    </location>
</feature>
<dbReference type="InterPro" id="IPR000330">
    <property type="entry name" value="SNF2_N"/>
</dbReference>
<dbReference type="EMBL" id="SHKK01000001">
    <property type="protein sequence ID" value="RZT79045.1"/>
    <property type="molecule type" value="Genomic_DNA"/>
</dbReference>
<organism evidence="9 10">
    <name type="scientific">Micromonospora violae</name>
    <dbReference type="NCBI Taxonomy" id="1278207"/>
    <lineage>
        <taxon>Bacteria</taxon>
        <taxon>Bacillati</taxon>
        <taxon>Actinomycetota</taxon>
        <taxon>Actinomycetes</taxon>
        <taxon>Micromonosporales</taxon>
        <taxon>Micromonosporaceae</taxon>
        <taxon>Micromonospora</taxon>
    </lineage>
</organism>
<dbReference type="Pfam" id="PF00176">
    <property type="entry name" value="SNF2-rel_dom"/>
    <property type="match status" value="1"/>
</dbReference>
<accession>A0A4Q7UD14</accession>
<evidence type="ECO:0000313" key="10">
    <source>
        <dbReference type="Proteomes" id="UP000293781"/>
    </source>
</evidence>
<dbReference type="InterPro" id="IPR001650">
    <property type="entry name" value="Helicase_C-like"/>
</dbReference>
<dbReference type="GO" id="GO:0016787">
    <property type="term" value="F:hydrolase activity"/>
    <property type="evidence" value="ECO:0007669"/>
    <property type="project" value="UniProtKB-KW"/>
</dbReference>
<dbReference type="SMART" id="SM00487">
    <property type="entry name" value="DEXDc"/>
    <property type="match status" value="1"/>
</dbReference>
<feature type="region of interest" description="Disordered" evidence="6">
    <location>
        <begin position="116"/>
        <end position="147"/>
    </location>
</feature>
<dbReference type="Gene3D" id="3.40.50.300">
    <property type="entry name" value="P-loop containing nucleotide triphosphate hydrolases"/>
    <property type="match status" value="1"/>
</dbReference>
<keyword evidence="1" id="KW-0547">Nucleotide-binding</keyword>
<dbReference type="OrthoDB" id="9814088at2"/>
<feature type="region of interest" description="Disordered" evidence="6">
    <location>
        <begin position="735"/>
        <end position="762"/>
    </location>
</feature>
<dbReference type="CDD" id="cd18793">
    <property type="entry name" value="SF2_C_SNF"/>
    <property type="match status" value="1"/>
</dbReference>